<gene>
    <name evidence="1" type="ORF">ACJMK2_005662</name>
</gene>
<organism evidence="1 2">
    <name type="scientific">Sinanodonta woodiana</name>
    <name type="common">Chinese pond mussel</name>
    <name type="synonym">Anodonta woodiana</name>
    <dbReference type="NCBI Taxonomy" id="1069815"/>
    <lineage>
        <taxon>Eukaryota</taxon>
        <taxon>Metazoa</taxon>
        <taxon>Spiralia</taxon>
        <taxon>Lophotrochozoa</taxon>
        <taxon>Mollusca</taxon>
        <taxon>Bivalvia</taxon>
        <taxon>Autobranchia</taxon>
        <taxon>Heteroconchia</taxon>
        <taxon>Palaeoheterodonta</taxon>
        <taxon>Unionida</taxon>
        <taxon>Unionoidea</taxon>
        <taxon>Unionidae</taxon>
        <taxon>Unioninae</taxon>
        <taxon>Sinanodonta</taxon>
    </lineage>
</organism>
<dbReference type="Proteomes" id="UP001634394">
    <property type="component" value="Unassembled WGS sequence"/>
</dbReference>
<keyword evidence="2" id="KW-1185">Reference proteome</keyword>
<comment type="caution">
    <text evidence="1">The sequence shown here is derived from an EMBL/GenBank/DDBJ whole genome shotgun (WGS) entry which is preliminary data.</text>
</comment>
<proteinExistence type="predicted"/>
<name>A0ABD3VR65_SINWO</name>
<dbReference type="AlphaFoldDB" id="A0ABD3VR65"/>
<protein>
    <submittedName>
        <fullName evidence="1">Uncharacterized protein</fullName>
    </submittedName>
</protein>
<accession>A0ABD3VR65</accession>
<evidence type="ECO:0000313" key="2">
    <source>
        <dbReference type="Proteomes" id="UP001634394"/>
    </source>
</evidence>
<dbReference type="EMBL" id="JBJQND010000010">
    <property type="protein sequence ID" value="KAL3863941.1"/>
    <property type="molecule type" value="Genomic_DNA"/>
</dbReference>
<evidence type="ECO:0000313" key="1">
    <source>
        <dbReference type="EMBL" id="KAL3863941.1"/>
    </source>
</evidence>
<sequence>MREDTGQDISGHRNEAGHVIRRQKDTQTWRWQLTERQCRRWSWPRYQKTEKHIDLALASNRETMQEMELASLSEDRKTHTDLALAANREIMQEMELASLSEDRKTHTDLALAANRETMQEMELASLSEDRNTHTDLALAANRETMQEMELTML</sequence>
<reference evidence="1 2" key="1">
    <citation type="submission" date="2024-11" db="EMBL/GenBank/DDBJ databases">
        <title>Chromosome-level genome assembly of the freshwater bivalve Anodonta woodiana.</title>
        <authorList>
            <person name="Chen X."/>
        </authorList>
    </citation>
    <scope>NUCLEOTIDE SEQUENCE [LARGE SCALE GENOMIC DNA]</scope>
    <source>
        <strain evidence="1">MN2024</strain>
        <tissue evidence="1">Gills</tissue>
    </source>
</reference>